<evidence type="ECO:0000256" key="5">
    <source>
        <dbReference type="ARBA" id="ARBA00023002"/>
    </source>
</evidence>
<dbReference type="PANTHER" id="PTHR43742">
    <property type="entry name" value="TRIMETHYLAMINE-N-OXIDE REDUCTASE"/>
    <property type="match status" value="1"/>
</dbReference>
<dbReference type="Proteomes" id="UP001430755">
    <property type="component" value="Unassembled WGS sequence"/>
</dbReference>
<dbReference type="EMBL" id="JAJMLW010000001">
    <property type="protein sequence ID" value="MCI2241179.1"/>
    <property type="molecule type" value="Genomic_DNA"/>
</dbReference>
<dbReference type="InterPro" id="IPR050612">
    <property type="entry name" value="Prok_Mopterin_Oxidored"/>
</dbReference>
<dbReference type="SUPFAM" id="SSF53706">
    <property type="entry name" value="Formate dehydrogenase/DMSO reductase, domains 1-3"/>
    <property type="match status" value="1"/>
</dbReference>
<proteinExistence type="inferred from homology"/>
<evidence type="ECO:0000256" key="1">
    <source>
        <dbReference type="ARBA" id="ARBA00001942"/>
    </source>
</evidence>
<dbReference type="InterPro" id="IPR006963">
    <property type="entry name" value="Mopterin_OxRdtase_4Fe-4S_dom"/>
</dbReference>
<dbReference type="Gene3D" id="3.40.50.740">
    <property type="match status" value="1"/>
</dbReference>
<dbReference type="InterPro" id="IPR006656">
    <property type="entry name" value="Mopterin_OxRdtase"/>
</dbReference>
<evidence type="ECO:0000256" key="8">
    <source>
        <dbReference type="SAM" id="MobiDB-lite"/>
    </source>
</evidence>
<dbReference type="PANTHER" id="PTHR43742:SF6">
    <property type="entry name" value="OXIDOREDUCTASE YYAE-RELATED"/>
    <property type="match status" value="1"/>
</dbReference>
<evidence type="ECO:0000313" key="11">
    <source>
        <dbReference type="Proteomes" id="UP001430755"/>
    </source>
</evidence>
<feature type="domain" description="4Fe-4S Mo/W bis-MGD-type" evidence="9">
    <location>
        <begin position="17"/>
        <end position="74"/>
    </location>
</feature>
<sequence length="791" mass="88896">MADKQWITEEDGLTRTRTCAWSAPGCHPVGCGLLIYTDADGNFVKVEGDPDHPITEGRLCPRCLAIGEFLNHPDRIRHPMKRAREDRGKDKWEVISWDEALDILETEVRHIWDTYGAETITVMKGTGREATFYAPAMAQAVFKTSNSAQALSGNSCYGPRTVVADYMLGAGYPELDYAAFFPDRYDDPRYEVPKYIMLWGKSPLQSNPDGLFGHAIVDLMKLGSKLIVIDPRLTWLASRAEYHIQLRPGTDAAVGLALLNVIIGEDLYDHEFCDKWVYGLDELAERVADKTPEWAEPITWVPADVIRGAARAFATNAPSSILWGLAIDQMQNGAQAGQEMLAIGAICGYMDVPGGITLALPNSFMGKWSYDTLKCVDPDVVAKRIDGKENHPAFAVGVYAHPDEILEVIETEQPYAFHMAYFYASNPIAPCMGAEPERWYNAFMKMDFNAAQDCFMTPTIMGLCDLVLPVSSFAEHDGVVMPHFGRNTHFMGAINTAIDPGECKSDLEICLMVGKRLNPEAWPWNSVEEFFDDQIHTQYDWGFKELQNQVVFQQPFEYRKYEKGMLRPDGEPGFNTPTGLIEVRSSMYEDFGEDPLPYFMEPAMSPYATPELYAEYPLVLTTGGRDYASFHTEHRQIPSLRHITPDPLVTIHPETAARYGINDGDYVCIENPYGKCVERARVTKEVEPRVIHATHGWWFPEDDPEAPGLYGTWKANINKLLPGFKVGKLGYGAPYKNLLCKIYKVDGYDAGDSDPTQYVPREAPSPNSLAKDPIEYSYERQRERIEAGRAY</sequence>
<dbReference type="PROSITE" id="PS00932">
    <property type="entry name" value="MOLYBDOPTERIN_PROK_3"/>
    <property type="match status" value="1"/>
</dbReference>
<dbReference type="RefSeq" id="WP_242163067.1">
    <property type="nucleotide sequence ID" value="NZ_JAJMLW010000001.1"/>
</dbReference>
<dbReference type="InterPro" id="IPR006657">
    <property type="entry name" value="MoPterin_dinucl-bd_dom"/>
</dbReference>
<dbReference type="CDD" id="cd02781">
    <property type="entry name" value="MopB_CT_Acetylene-hydratase"/>
    <property type="match status" value="1"/>
</dbReference>
<keyword evidence="7" id="KW-0411">Iron-sulfur</keyword>
<name>A0ABS9WEE0_9ACTN</name>
<dbReference type="Gene3D" id="2.40.40.20">
    <property type="match status" value="1"/>
</dbReference>
<organism evidence="10 11">
    <name type="scientific">Adlercreutzia faecimuris</name>
    <dbReference type="NCBI Taxonomy" id="2897341"/>
    <lineage>
        <taxon>Bacteria</taxon>
        <taxon>Bacillati</taxon>
        <taxon>Actinomycetota</taxon>
        <taxon>Coriobacteriia</taxon>
        <taxon>Eggerthellales</taxon>
        <taxon>Eggerthellaceae</taxon>
        <taxon>Adlercreutzia</taxon>
    </lineage>
</organism>
<comment type="similarity">
    <text evidence="2">Belongs to the prokaryotic molybdopterin-containing oxidoreductase family.</text>
</comment>
<evidence type="ECO:0000313" key="10">
    <source>
        <dbReference type="EMBL" id="MCI2241179.1"/>
    </source>
</evidence>
<evidence type="ECO:0000256" key="6">
    <source>
        <dbReference type="ARBA" id="ARBA00023004"/>
    </source>
</evidence>
<dbReference type="Pfam" id="PF04879">
    <property type="entry name" value="Molybdop_Fe4S4"/>
    <property type="match status" value="1"/>
</dbReference>
<keyword evidence="6" id="KW-0408">Iron</keyword>
<evidence type="ECO:0000256" key="7">
    <source>
        <dbReference type="ARBA" id="ARBA00023014"/>
    </source>
</evidence>
<dbReference type="InterPro" id="IPR006655">
    <property type="entry name" value="Mopterin_OxRdtase_prok_CS"/>
</dbReference>
<accession>A0ABS9WEE0</accession>
<dbReference type="Gene3D" id="3.40.228.10">
    <property type="entry name" value="Dimethylsulfoxide Reductase, domain 2"/>
    <property type="match status" value="1"/>
</dbReference>
<dbReference type="Gene3D" id="2.20.25.90">
    <property type="entry name" value="ADC-like domains"/>
    <property type="match status" value="1"/>
</dbReference>
<dbReference type="Pfam" id="PF00384">
    <property type="entry name" value="Molybdopterin"/>
    <property type="match status" value="1"/>
</dbReference>
<reference evidence="10" key="1">
    <citation type="submission" date="2021-11" db="EMBL/GenBank/DDBJ databases">
        <title>A Novel Adlercreutzia Species, isolated from a Allomyrina dichotoma larva feces.</title>
        <authorList>
            <person name="Suh M.K."/>
        </authorList>
    </citation>
    <scope>NUCLEOTIDE SEQUENCE</scope>
    <source>
        <strain evidence="10">JBNU-10</strain>
    </source>
</reference>
<gene>
    <name evidence="10" type="ORF">LPT13_02280</name>
</gene>
<dbReference type="SMART" id="SM00926">
    <property type="entry name" value="Molybdop_Fe4S4"/>
    <property type="match status" value="1"/>
</dbReference>
<keyword evidence="3" id="KW-0500">Molybdenum</keyword>
<evidence type="ECO:0000256" key="2">
    <source>
        <dbReference type="ARBA" id="ARBA00010312"/>
    </source>
</evidence>
<dbReference type="SUPFAM" id="SSF50692">
    <property type="entry name" value="ADC-like"/>
    <property type="match status" value="1"/>
</dbReference>
<feature type="region of interest" description="Disordered" evidence="8">
    <location>
        <begin position="754"/>
        <end position="775"/>
    </location>
</feature>
<evidence type="ECO:0000256" key="3">
    <source>
        <dbReference type="ARBA" id="ARBA00022505"/>
    </source>
</evidence>
<comment type="caution">
    <text evidence="10">The sequence shown here is derived from an EMBL/GenBank/DDBJ whole genome shotgun (WGS) entry which is preliminary data.</text>
</comment>
<dbReference type="Pfam" id="PF01568">
    <property type="entry name" value="Molydop_binding"/>
    <property type="match status" value="1"/>
</dbReference>
<evidence type="ECO:0000256" key="4">
    <source>
        <dbReference type="ARBA" id="ARBA00022723"/>
    </source>
</evidence>
<keyword evidence="11" id="KW-1185">Reference proteome</keyword>
<dbReference type="InterPro" id="IPR037949">
    <property type="entry name" value="MopB_CT_Acetylene-hydratase"/>
</dbReference>
<dbReference type="PROSITE" id="PS51669">
    <property type="entry name" value="4FE4S_MOW_BIS_MGD"/>
    <property type="match status" value="1"/>
</dbReference>
<keyword evidence="5" id="KW-0560">Oxidoreductase</keyword>
<protein>
    <submittedName>
        <fullName evidence="10">Molybdopterin-dependent oxidoreductase</fullName>
    </submittedName>
</protein>
<comment type="cofactor">
    <cofactor evidence="1">
        <name>Mo-bis(molybdopterin guanine dinucleotide)</name>
        <dbReference type="ChEBI" id="CHEBI:60539"/>
    </cofactor>
</comment>
<evidence type="ECO:0000259" key="9">
    <source>
        <dbReference type="PROSITE" id="PS51669"/>
    </source>
</evidence>
<dbReference type="InterPro" id="IPR009010">
    <property type="entry name" value="Asp_de-COase-like_dom_sf"/>
</dbReference>
<keyword evidence="4" id="KW-0479">Metal-binding</keyword>